<protein>
    <recommendedName>
        <fullName evidence="1">Putative zinc-finger domain-containing protein</fullName>
    </recommendedName>
</protein>
<reference evidence="3" key="1">
    <citation type="submission" date="2017-01" db="EMBL/GenBank/DDBJ databases">
        <authorList>
            <person name="Wolfgang W.J."/>
            <person name="Cole J."/>
            <person name="Wroblewski D."/>
            <person name="Mcginnis J."/>
            <person name="Musser K.A."/>
        </authorList>
    </citation>
    <scope>NUCLEOTIDE SEQUENCE [LARGE SCALE GENOMIC DNA]</scope>
    <source>
        <strain evidence="3">DSM 19151</strain>
    </source>
</reference>
<dbReference type="OrthoDB" id="8374021at2"/>
<feature type="domain" description="Putative zinc-finger" evidence="1">
    <location>
        <begin position="4"/>
        <end position="38"/>
    </location>
</feature>
<sequence>MLKCKEACVLLSQSQDRTLTPRERLSVWVHLAICPHCRRYRKQLKFIRKNIKNWQERE</sequence>
<dbReference type="Pfam" id="PF13490">
    <property type="entry name" value="zf-HC2"/>
    <property type="match status" value="1"/>
</dbReference>
<evidence type="ECO:0000313" key="3">
    <source>
        <dbReference type="Proteomes" id="UP000193118"/>
    </source>
</evidence>
<dbReference type="GeneID" id="94579824"/>
<dbReference type="InterPro" id="IPR027383">
    <property type="entry name" value="Znf_put"/>
</dbReference>
<dbReference type="STRING" id="194197.BWD09_02200"/>
<evidence type="ECO:0000259" key="1">
    <source>
        <dbReference type="Pfam" id="PF13490"/>
    </source>
</evidence>
<accession>A0A1X3DFA4</accession>
<gene>
    <name evidence="2" type="ORF">BWD09_02200</name>
</gene>
<dbReference type="Proteomes" id="UP000193118">
    <property type="component" value="Unassembled WGS sequence"/>
</dbReference>
<keyword evidence="3" id="KW-1185">Reference proteome</keyword>
<comment type="caution">
    <text evidence="2">The sequence shown here is derived from an EMBL/GenBank/DDBJ whole genome shotgun (WGS) entry which is preliminary data.</text>
</comment>
<dbReference type="RefSeq" id="WP_085365099.1">
    <property type="nucleotide sequence ID" value="NZ_CAUJPZ010000001.1"/>
</dbReference>
<proteinExistence type="predicted"/>
<name>A0A1X3DFA4_9NEIS</name>
<organism evidence="2 3">
    <name type="scientific">Neisseria dentiae</name>
    <dbReference type="NCBI Taxonomy" id="194197"/>
    <lineage>
        <taxon>Bacteria</taxon>
        <taxon>Pseudomonadati</taxon>
        <taxon>Pseudomonadota</taxon>
        <taxon>Betaproteobacteria</taxon>
        <taxon>Neisseriales</taxon>
        <taxon>Neisseriaceae</taxon>
        <taxon>Neisseria</taxon>
    </lineage>
</organism>
<dbReference type="EMBL" id="MTBO01000002">
    <property type="protein sequence ID" value="OSI18598.1"/>
    <property type="molecule type" value="Genomic_DNA"/>
</dbReference>
<dbReference type="AlphaFoldDB" id="A0A1X3DFA4"/>
<evidence type="ECO:0000313" key="2">
    <source>
        <dbReference type="EMBL" id="OSI18598.1"/>
    </source>
</evidence>